<evidence type="ECO:0000313" key="1">
    <source>
        <dbReference type="EMBL" id="NYS93591.1"/>
    </source>
</evidence>
<dbReference type="Proteomes" id="UP000561011">
    <property type="component" value="Unassembled WGS sequence"/>
</dbReference>
<keyword evidence="1" id="KW-0418">Kinase</keyword>
<dbReference type="EMBL" id="JACBYE010000017">
    <property type="protein sequence ID" value="NYS93591.1"/>
    <property type="molecule type" value="Genomic_DNA"/>
</dbReference>
<sequence>MTVPADVLDLILEVVAEATAGLGGMRLVCVDGPAGSGKTTLADQLGRALPAQVIHMDDLYPGWTGLAEGAQKLHEWVLEPLAHGVPGRYRRYDWPLGLYAERHTVPLADTLVVEGCNSAALTTAPYSPVIIWVEADDDVRLERGMLRDGDGARDQWTTWMVEERRLYAEHRTAERSHVRLDGSGNITGLGPTEPA</sequence>
<dbReference type="GO" id="GO:0016301">
    <property type="term" value="F:kinase activity"/>
    <property type="evidence" value="ECO:0007669"/>
    <property type="project" value="UniProtKB-KW"/>
</dbReference>
<reference evidence="1 2" key="1">
    <citation type="submission" date="2020-07" db="EMBL/GenBank/DDBJ databases">
        <title>MOT database genomes.</title>
        <authorList>
            <person name="Joseph S."/>
            <person name="Aduse-Opoku J."/>
            <person name="Hashim A."/>
            <person name="Wade W."/>
            <person name="Curtis M."/>
        </authorList>
    </citation>
    <scope>NUCLEOTIDE SEQUENCE [LARGE SCALE GENOMIC DNA]</scope>
    <source>
        <strain evidence="1 2">DSM 100099</strain>
    </source>
</reference>
<gene>
    <name evidence="1" type="ORF">HZZ10_08655</name>
</gene>
<protein>
    <submittedName>
        <fullName evidence="1">(D)CMP kinase</fullName>
    </submittedName>
</protein>
<dbReference type="RefSeq" id="WP_179913214.1">
    <property type="nucleotide sequence ID" value="NZ_JACBYE010000017.1"/>
</dbReference>
<comment type="caution">
    <text evidence="1">The sequence shown here is derived from an EMBL/GenBank/DDBJ whole genome shotgun (WGS) entry which is preliminary data.</text>
</comment>
<dbReference type="InterPro" id="IPR027417">
    <property type="entry name" value="P-loop_NTPase"/>
</dbReference>
<proteinExistence type="predicted"/>
<dbReference type="SUPFAM" id="SSF52540">
    <property type="entry name" value="P-loop containing nucleoside triphosphate hydrolases"/>
    <property type="match status" value="1"/>
</dbReference>
<keyword evidence="1" id="KW-0808">Transferase</keyword>
<dbReference type="AlphaFoldDB" id="A0A853ESW4"/>
<dbReference type="Gene3D" id="3.40.50.300">
    <property type="entry name" value="P-loop containing nucleotide triphosphate hydrolases"/>
    <property type="match status" value="1"/>
</dbReference>
<evidence type="ECO:0000313" key="2">
    <source>
        <dbReference type="Proteomes" id="UP000561011"/>
    </source>
</evidence>
<organism evidence="1 2">
    <name type="scientific">Sanguibacter inulinus</name>
    <dbReference type="NCBI Taxonomy" id="60922"/>
    <lineage>
        <taxon>Bacteria</taxon>
        <taxon>Bacillati</taxon>
        <taxon>Actinomycetota</taxon>
        <taxon>Actinomycetes</taxon>
        <taxon>Micrococcales</taxon>
        <taxon>Sanguibacteraceae</taxon>
        <taxon>Sanguibacter</taxon>
    </lineage>
</organism>
<accession>A0A853ESW4</accession>
<name>A0A853ESW4_9MICO</name>
<keyword evidence="2" id="KW-1185">Reference proteome</keyword>